<dbReference type="EMBL" id="GAIX01005795">
    <property type="protein sequence ID" value="JAA86765.1"/>
    <property type="molecule type" value="Transcribed_RNA"/>
</dbReference>
<name>S4PHH3_9NEOP</name>
<accession>S4PHH3</accession>
<evidence type="ECO:0000313" key="1">
    <source>
        <dbReference type="EMBL" id="JAA86765.1"/>
    </source>
</evidence>
<reference evidence="1" key="2">
    <citation type="submission" date="2013-05" db="EMBL/GenBank/DDBJ databases">
        <authorList>
            <person name="Carter J.-M."/>
            <person name="Baker S.C."/>
            <person name="Pink R."/>
            <person name="Carter D.R.F."/>
            <person name="Collins A."/>
            <person name="Tomlin J."/>
            <person name="Gibbs M."/>
            <person name="Breuker C.J."/>
        </authorList>
    </citation>
    <scope>NUCLEOTIDE SEQUENCE</scope>
    <source>
        <tissue evidence="1">Ovary</tissue>
    </source>
</reference>
<feature type="non-terminal residue" evidence="1">
    <location>
        <position position="123"/>
    </location>
</feature>
<organism evidence="1">
    <name type="scientific">Pararge aegeria</name>
    <name type="common">speckled wood butterfly</name>
    <dbReference type="NCBI Taxonomy" id="116150"/>
    <lineage>
        <taxon>Eukaryota</taxon>
        <taxon>Metazoa</taxon>
        <taxon>Ecdysozoa</taxon>
        <taxon>Arthropoda</taxon>
        <taxon>Hexapoda</taxon>
        <taxon>Insecta</taxon>
        <taxon>Pterygota</taxon>
        <taxon>Neoptera</taxon>
        <taxon>Endopterygota</taxon>
        <taxon>Lepidoptera</taxon>
        <taxon>Glossata</taxon>
        <taxon>Ditrysia</taxon>
        <taxon>Papilionoidea</taxon>
        <taxon>Nymphalidae</taxon>
        <taxon>Satyrinae</taxon>
        <taxon>Satyrini</taxon>
        <taxon>Parargina</taxon>
        <taxon>Pararge</taxon>
    </lineage>
</organism>
<dbReference type="AlphaFoldDB" id="S4PHH3"/>
<reference evidence="1" key="1">
    <citation type="journal article" date="2013" name="BMC Genomics">
        <title>Unscrambling butterfly oogenesis.</title>
        <authorList>
            <person name="Carter J.M."/>
            <person name="Baker S.C."/>
            <person name="Pink R."/>
            <person name="Carter D.R."/>
            <person name="Collins A."/>
            <person name="Tomlin J."/>
            <person name="Gibbs M."/>
            <person name="Breuker C.J."/>
        </authorList>
    </citation>
    <scope>NUCLEOTIDE SEQUENCE</scope>
    <source>
        <tissue evidence="1">Ovary</tissue>
    </source>
</reference>
<sequence length="123" mass="13757">MQTECVAVTLASSQTDPVVTAHCFVQTNESGSKSTATIITDCLSERPDFVERLNDCMDETSKHKIVENLSCNTLINIIMEKMSERDGKHVLSILQDRLTERLNCNDIILFCSSLLKKVHDKPA</sequence>
<protein>
    <submittedName>
        <fullName evidence="1">Uncharacterized protein</fullName>
    </submittedName>
</protein>
<proteinExistence type="predicted"/>